<dbReference type="InterPro" id="IPR035899">
    <property type="entry name" value="DBL_dom_sf"/>
</dbReference>
<reference evidence="4" key="1">
    <citation type="submission" date="2020-11" db="EMBL/GenBank/DDBJ databases">
        <authorList>
            <person name="Tran Van P."/>
        </authorList>
    </citation>
    <scope>NUCLEOTIDE SEQUENCE</scope>
</reference>
<evidence type="ECO:0000313" key="4">
    <source>
        <dbReference type="EMBL" id="CAD7272500.1"/>
    </source>
</evidence>
<keyword evidence="2" id="KW-0963">Cytoplasm</keyword>
<dbReference type="GO" id="GO:0035025">
    <property type="term" value="P:positive regulation of Rho protein signal transduction"/>
    <property type="evidence" value="ECO:0007669"/>
    <property type="project" value="TreeGrafter"/>
</dbReference>
<organism evidence="4">
    <name type="scientific">Notodromas monacha</name>
    <dbReference type="NCBI Taxonomy" id="399045"/>
    <lineage>
        <taxon>Eukaryota</taxon>
        <taxon>Metazoa</taxon>
        <taxon>Ecdysozoa</taxon>
        <taxon>Arthropoda</taxon>
        <taxon>Crustacea</taxon>
        <taxon>Oligostraca</taxon>
        <taxon>Ostracoda</taxon>
        <taxon>Podocopa</taxon>
        <taxon>Podocopida</taxon>
        <taxon>Cypridocopina</taxon>
        <taxon>Cypridoidea</taxon>
        <taxon>Cyprididae</taxon>
        <taxon>Notodromas</taxon>
    </lineage>
</organism>
<dbReference type="GO" id="GO:0005085">
    <property type="term" value="F:guanyl-nucleotide exchange factor activity"/>
    <property type="evidence" value="ECO:0007669"/>
    <property type="project" value="InterPro"/>
</dbReference>
<gene>
    <name evidence="4" type="ORF">NMOB1V02_LOCUS429</name>
</gene>
<dbReference type="PANTHER" id="PTHR46006:SF5">
    <property type="entry name" value="DH DOMAIN-CONTAINING PROTEIN"/>
    <property type="match status" value="1"/>
</dbReference>
<evidence type="ECO:0000256" key="1">
    <source>
        <dbReference type="ARBA" id="ARBA00004496"/>
    </source>
</evidence>
<dbReference type="CDD" id="cd00160">
    <property type="entry name" value="RhoGEF"/>
    <property type="match status" value="1"/>
</dbReference>
<dbReference type="Proteomes" id="UP000678499">
    <property type="component" value="Unassembled WGS sequence"/>
</dbReference>
<feature type="domain" description="DH" evidence="3">
    <location>
        <begin position="36"/>
        <end position="275"/>
    </location>
</feature>
<dbReference type="Gene3D" id="1.20.900.10">
    <property type="entry name" value="Dbl homology (DH) domain"/>
    <property type="match status" value="2"/>
</dbReference>
<dbReference type="GO" id="GO:0005737">
    <property type="term" value="C:cytoplasm"/>
    <property type="evidence" value="ECO:0007669"/>
    <property type="project" value="UniProtKB-SubCell"/>
</dbReference>
<sequence>MRAGQSAVIGPGSVFHVIRAGLVPLTCWKCRRRRQERKELIMEIVETEMKYGRDLQIIHEEFYRPMLVAGLLTAEQLAGVFLNLPELRDWNRRFTDRLRDALEIALEHGDEDLLTVNLGALFREAAPMLHAFETYCLRQGTASVLLNSLEKEKELLRIFLKVSQMENTLLRRMDLSSFLMIGIDARVSCPVVECARDTGREARKFGDRLDRQNFRTSGMCHIPRPRKEVPVQRVTKYPLLLGRLYKVTPHRLEGREAIREAQKKIEAHLEHINALALDILEWSAENVCFAMEGRLSFTQAGDNMWTRRGKNVKLTPTYALLVIRGNLTSQYNPADADGDVLFFARRKGIEQAALLLARERNSRYALIRDPLMLDKCIVSSDTEVEGYFEVHDHSTKDTLYFKAESQSSSSMWFRVLQYHCHSLGNWRRRRNALANIMIDGMGIDKSH</sequence>
<dbReference type="PROSITE" id="PS50010">
    <property type="entry name" value="DH_2"/>
    <property type="match status" value="1"/>
</dbReference>
<dbReference type="EMBL" id="CAJPEX010000037">
    <property type="protein sequence ID" value="CAG0912652.1"/>
    <property type="molecule type" value="Genomic_DNA"/>
</dbReference>
<evidence type="ECO:0000259" key="3">
    <source>
        <dbReference type="PROSITE" id="PS50010"/>
    </source>
</evidence>
<dbReference type="EMBL" id="OA882074">
    <property type="protein sequence ID" value="CAD7272500.1"/>
    <property type="molecule type" value="Genomic_DNA"/>
</dbReference>
<evidence type="ECO:0000256" key="2">
    <source>
        <dbReference type="ARBA" id="ARBA00022490"/>
    </source>
</evidence>
<dbReference type="InterPro" id="IPR000219">
    <property type="entry name" value="DH_dom"/>
</dbReference>
<dbReference type="SMART" id="SM00325">
    <property type="entry name" value="RhoGEF"/>
    <property type="match status" value="1"/>
</dbReference>
<comment type="subcellular location">
    <subcellularLocation>
        <location evidence="1">Cytoplasm</location>
    </subcellularLocation>
</comment>
<dbReference type="AlphaFoldDB" id="A0A7R9G9I5"/>
<dbReference type="OrthoDB" id="2015333at2759"/>
<accession>A0A7R9G9I5</accession>
<keyword evidence="5" id="KW-1185">Reference proteome</keyword>
<dbReference type="Pfam" id="PF00621">
    <property type="entry name" value="RhoGEF"/>
    <property type="match status" value="2"/>
</dbReference>
<dbReference type="PANTHER" id="PTHR46006">
    <property type="entry name" value="RHO GUANINE NUCLEOTIDE EXCHANGE FACTOR AT 64C, ISOFORM A"/>
    <property type="match status" value="1"/>
</dbReference>
<name>A0A7R9G9I5_9CRUS</name>
<proteinExistence type="predicted"/>
<dbReference type="SUPFAM" id="SSF48065">
    <property type="entry name" value="DBL homology domain (DH-domain)"/>
    <property type="match status" value="2"/>
</dbReference>
<dbReference type="InterPro" id="IPR051480">
    <property type="entry name" value="Endocytic_GEF_Adapter"/>
</dbReference>
<evidence type="ECO:0000313" key="5">
    <source>
        <dbReference type="Proteomes" id="UP000678499"/>
    </source>
</evidence>
<protein>
    <recommendedName>
        <fullName evidence="3">DH domain-containing protein</fullName>
    </recommendedName>
</protein>